<dbReference type="AlphaFoldDB" id="A0AAD5CX42"/>
<protein>
    <submittedName>
        <fullName evidence="2">Uncharacterized protein</fullName>
    </submittedName>
</protein>
<evidence type="ECO:0000256" key="1">
    <source>
        <dbReference type="SAM" id="Phobius"/>
    </source>
</evidence>
<organism evidence="2 3">
    <name type="scientific">Ambrosia artemisiifolia</name>
    <name type="common">Common ragweed</name>
    <dbReference type="NCBI Taxonomy" id="4212"/>
    <lineage>
        <taxon>Eukaryota</taxon>
        <taxon>Viridiplantae</taxon>
        <taxon>Streptophyta</taxon>
        <taxon>Embryophyta</taxon>
        <taxon>Tracheophyta</taxon>
        <taxon>Spermatophyta</taxon>
        <taxon>Magnoliopsida</taxon>
        <taxon>eudicotyledons</taxon>
        <taxon>Gunneridae</taxon>
        <taxon>Pentapetalae</taxon>
        <taxon>asterids</taxon>
        <taxon>campanulids</taxon>
        <taxon>Asterales</taxon>
        <taxon>Asteraceae</taxon>
        <taxon>Asteroideae</taxon>
        <taxon>Heliantheae alliance</taxon>
        <taxon>Heliantheae</taxon>
        <taxon>Ambrosia</taxon>
    </lineage>
</organism>
<feature type="transmembrane region" description="Helical" evidence="1">
    <location>
        <begin position="113"/>
        <end position="139"/>
    </location>
</feature>
<keyword evidence="1" id="KW-0812">Transmembrane</keyword>
<reference evidence="2" key="1">
    <citation type="submission" date="2022-06" db="EMBL/GenBank/DDBJ databases">
        <title>Uncovering the hologenomic basis of an extraordinary plant invasion.</title>
        <authorList>
            <person name="Bieker V.C."/>
            <person name="Martin M.D."/>
            <person name="Gilbert T."/>
            <person name="Hodgins K."/>
            <person name="Battlay P."/>
            <person name="Petersen B."/>
            <person name="Wilson J."/>
        </authorList>
    </citation>
    <scope>NUCLEOTIDE SEQUENCE</scope>
    <source>
        <strain evidence="2">AA19_3_7</strain>
        <tissue evidence="2">Leaf</tissue>
    </source>
</reference>
<keyword evidence="1" id="KW-0472">Membrane</keyword>
<comment type="caution">
    <text evidence="2">The sequence shown here is derived from an EMBL/GenBank/DDBJ whole genome shotgun (WGS) entry which is preliminary data.</text>
</comment>
<gene>
    <name evidence="2" type="ORF">M8C21_007846</name>
</gene>
<keyword evidence="3" id="KW-1185">Reference proteome</keyword>
<name>A0AAD5CX42_AMBAR</name>
<dbReference type="EMBL" id="JAMZMK010006603">
    <property type="protein sequence ID" value="KAI7748116.1"/>
    <property type="molecule type" value="Genomic_DNA"/>
</dbReference>
<evidence type="ECO:0000313" key="3">
    <source>
        <dbReference type="Proteomes" id="UP001206925"/>
    </source>
</evidence>
<accession>A0AAD5CX42</accession>
<proteinExistence type="predicted"/>
<keyword evidence="1" id="KW-1133">Transmembrane helix</keyword>
<sequence>MLRISIMMLAFCRFLYMFVFFDLNVKLDDGAASHLPETPQGRLNPWWKVVYQTTKREQSDLSALLFASKFKRGWWCGMRRDGWLKIDEEMKKSSALVGKESASPLRPCNRMSWCLLVLCGGVSGVGVLVLLVVVASMAYELWACLNHESLMFVLDSTASYLGEYPMAMS</sequence>
<dbReference type="Proteomes" id="UP001206925">
    <property type="component" value="Unassembled WGS sequence"/>
</dbReference>
<evidence type="ECO:0000313" key="2">
    <source>
        <dbReference type="EMBL" id="KAI7748116.1"/>
    </source>
</evidence>